<gene>
    <name evidence="2" type="ORF">JW646_03440</name>
</gene>
<dbReference type="PANTHER" id="PTHR36932:SF1">
    <property type="entry name" value="CAPSULAR POLYSACCHARIDE BIOSYNTHESIS PROTEIN"/>
    <property type="match status" value="1"/>
</dbReference>
<evidence type="ECO:0000313" key="3">
    <source>
        <dbReference type="Proteomes" id="UP001198983"/>
    </source>
</evidence>
<dbReference type="Gene3D" id="3.40.50.12780">
    <property type="entry name" value="N-terminal domain of ligase-like"/>
    <property type="match status" value="1"/>
</dbReference>
<keyword evidence="3" id="KW-1185">Reference proteome</keyword>
<dbReference type="KEGG" id="tem:JW646_03440"/>
<dbReference type="InterPro" id="IPR042099">
    <property type="entry name" value="ANL_N_sf"/>
</dbReference>
<dbReference type="AlphaFoldDB" id="A0AAX2ZGR3"/>
<dbReference type="RefSeq" id="WP_228416627.1">
    <property type="nucleotide sequence ID" value="NZ_CP081135.1"/>
</dbReference>
<organism evidence="2 3">
    <name type="scientific">Terrisporobacter hibernicus</name>
    <dbReference type="NCBI Taxonomy" id="2813371"/>
    <lineage>
        <taxon>Bacteria</taxon>
        <taxon>Bacillati</taxon>
        <taxon>Bacillota</taxon>
        <taxon>Clostridia</taxon>
        <taxon>Peptostreptococcales</taxon>
        <taxon>Peptostreptococcaceae</taxon>
        <taxon>Terrisporobacter</taxon>
    </lineage>
</organism>
<dbReference type="Proteomes" id="UP001198983">
    <property type="component" value="Chromosome"/>
</dbReference>
<dbReference type="NCBIfam" id="NF045666">
    <property type="entry name" value="DVU1553_fam_AMP"/>
    <property type="match status" value="1"/>
</dbReference>
<evidence type="ECO:0000259" key="1">
    <source>
        <dbReference type="Pfam" id="PF00501"/>
    </source>
</evidence>
<proteinExistence type="predicted"/>
<dbReference type="InterPro" id="IPR053158">
    <property type="entry name" value="CapK_Type1_Caps_Biosynth"/>
</dbReference>
<dbReference type="EMBL" id="CP081135">
    <property type="protein sequence ID" value="UEL48519.1"/>
    <property type="molecule type" value="Genomic_DNA"/>
</dbReference>
<feature type="domain" description="AMP-dependent synthetase/ligase" evidence="1">
    <location>
        <begin position="94"/>
        <end position="286"/>
    </location>
</feature>
<dbReference type="SUPFAM" id="SSF56801">
    <property type="entry name" value="Acetyl-CoA synthetase-like"/>
    <property type="match status" value="1"/>
</dbReference>
<accession>A0AAX2ZGR3</accession>
<dbReference type="InterPro" id="IPR000873">
    <property type="entry name" value="AMP-dep_synth/lig_dom"/>
</dbReference>
<sequence>MRLDNWICEKIKVKNNLSREELEKYQLNALNNLIKYVKENSPFYKELYKNLDEINSLDELHKIPIINKDDIIENGNKMVCVHQSDISRIVSLDTSGTMGKCKRIYFTEEDQKLTIDFFIQGLSFLVKKNDVMMIMLPFERENSVGDLIKQSLEIMKVKPVMNGTLSSFKKTTDIIINNKVNSIVGMPTEILALGRYIKKENLPIKIKSILLSGDMVNNTLIEKIKNVYNCEVFNHFGMTETGLGCAVDCNYHEGMHIRENDLIVEIVNPVTKEKVEDGVSGEILITTLTREAMPLIRYATGDISSFAVGSCNCSSVLKRLDQLRYRMDDRAHIGKNLYININSIDSNLFNFNNLTNYKVDVENIDNYYELKLQLVFFEEEKIILSNDNKKLKIKIKDLLLKNPRIKKSYEMGMLKIHINLMYTDEYINLYSGKRKINSI</sequence>
<name>A0AAX2ZGR3_9FIRM</name>
<evidence type="ECO:0000313" key="2">
    <source>
        <dbReference type="EMBL" id="UEL48519.1"/>
    </source>
</evidence>
<dbReference type="PANTHER" id="PTHR36932">
    <property type="entry name" value="CAPSULAR POLYSACCHARIDE BIOSYNTHESIS PROTEIN"/>
    <property type="match status" value="1"/>
</dbReference>
<dbReference type="Pfam" id="PF00501">
    <property type="entry name" value="AMP-binding"/>
    <property type="match status" value="1"/>
</dbReference>
<protein>
    <submittedName>
        <fullName evidence="2">AMP-binding protein</fullName>
    </submittedName>
</protein>
<reference evidence="2 3" key="1">
    <citation type="journal article" date="2023" name="Int. J. Syst. Evol. Microbiol.">
        <title>Terrisporobacter hibernicus sp. nov., isolated from bovine faeces in Northern Ireland.</title>
        <authorList>
            <person name="Mitchell M."/>
            <person name="Nguyen S.V."/>
            <person name="Connor M."/>
            <person name="Fairley D.J."/>
            <person name="Donoghue O."/>
            <person name="Marshall H."/>
            <person name="Koolman L."/>
            <person name="McMullan G."/>
            <person name="Schaffer K.E."/>
            <person name="McGrath J.W."/>
            <person name="Fanning S."/>
        </authorList>
    </citation>
    <scope>NUCLEOTIDE SEQUENCE [LARGE SCALE GENOMIC DNA]</scope>
    <source>
        <strain evidence="2 3">MCA3</strain>
    </source>
</reference>